<reference evidence="3 4" key="1">
    <citation type="submission" date="2017-06" db="EMBL/GenBank/DDBJ databases">
        <title>Cmopartive genomic analysis of Ambrosia Fusariam Clade fungi.</title>
        <authorList>
            <person name="Stajich J.E."/>
            <person name="Carrillo J."/>
            <person name="Kijimoto T."/>
            <person name="Eskalen A."/>
            <person name="O'Donnell K."/>
            <person name="Kasson M."/>
        </authorList>
    </citation>
    <scope>NUCLEOTIDE SEQUENCE [LARGE SCALE GENOMIC DNA]</scope>
    <source>
        <strain evidence="3 4">NRRL 20438</strain>
    </source>
</reference>
<feature type="region of interest" description="Disordered" evidence="1">
    <location>
        <begin position="443"/>
        <end position="506"/>
    </location>
</feature>
<evidence type="ECO:0000256" key="1">
    <source>
        <dbReference type="SAM" id="MobiDB-lite"/>
    </source>
</evidence>
<feature type="compositionally biased region" description="Acidic residues" evidence="1">
    <location>
        <begin position="395"/>
        <end position="409"/>
    </location>
</feature>
<dbReference type="EMBL" id="NIZV01000575">
    <property type="protein sequence ID" value="RSL85159.1"/>
    <property type="molecule type" value="Genomic_DNA"/>
</dbReference>
<dbReference type="InterPro" id="IPR003615">
    <property type="entry name" value="HNH_nuc"/>
</dbReference>
<name>A0A428S5L7_9HYPO</name>
<evidence type="ECO:0000313" key="4">
    <source>
        <dbReference type="Proteomes" id="UP000288429"/>
    </source>
</evidence>
<keyword evidence="4" id="KW-1185">Reference proteome</keyword>
<protein>
    <recommendedName>
        <fullName evidence="2">HNH nuclease domain-containing protein</fullName>
    </recommendedName>
</protein>
<feature type="compositionally biased region" description="Basic and acidic residues" evidence="1">
    <location>
        <begin position="485"/>
        <end position="506"/>
    </location>
</feature>
<feature type="domain" description="HNH nuclease" evidence="2">
    <location>
        <begin position="214"/>
        <end position="280"/>
    </location>
</feature>
<dbReference type="Pfam" id="PF13391">
    <property type="entry name" value="HNH_2"/>
    <property type="match status" value="1"/>
</dbReference>
<feature type="region of interest" description="Disordered" evidence="1">
    <location>
        <begin position="375"/>
        <end position="418"/>
    </location>
</feature>
<dbReference type="AlphaFoldDB" id="A0A428S5L7"/>
<proteinExistence type="predicted"/>
<sequence>MVMMVVVEAGSIPTLHHRLNRGTLAAAVETNVIVAPSPPFNPSSSIANILTACFLFVFPMPVRPPLEPPPDIDAGEPSYVDIRHPAYPDSEPPLLRFAAIDGDDGDGVDFGVALVACGIITGNTWHSGYIAEMDAKGEYVKVDRSTTDVLRGRTYYYFVDEQPPGYKYPVIPSFDHWRFPHGNLPFDWSNINIPQASRSKLKRKIAAQDRDETCRISRHASALEVAHFVPVADEKWFVSNKMDQYVKSSSETQPTEDPTNLITLRRDLHYLFDTRRFTFVPKHDTASQGWSLALHVFSPDDNPDLIPLYHNRSPAPLSGISIEHVFARFAWTIFSDKTLRFFKGVAEYAVFLFDPQAGKMIETKLRSPEVRTSLKIFGSSSRTPSPKKRPRDRSMEDDQFWADEEEDDVSVASDWEPPRGRRRKRIWDDFNSDSPPELVQSFISTESDRSESQDGVAERSEVEVRPHDSPDAAAIRHYTAPGKITRSDVMDRPRKRVDMGPTRDES</sequence>
<accession>A0A428S5L7</accession>
<comment type="caution">
    <text evidence="3">The sequence shown here is derived from an EMBL/GenBank/DDBJ whole genome shotgun (WGS) entry which is preliminary data.</text>
</comment>
<dbReference type="Proteomes" id="UP000288429">
    <property type="component" value="Unassembled WGS sequence"/>
</dbReference>
<evidence type="ECO:0000313" key="3">
    <source>
        <dbReference type="EMBL" id="RSL85159.1"/>
    </source>
</evidence>
<evidence type="ECO:0000259" key="2">
    <source>
        <dbReference type="Pfam" id="PF13391"/>
    </source>
</evidence>
<organism evidence="3 4">
    <name type="scientific">Fusarium ambrosium</name>
    <dbReference type="NCBI Taxonomy" id="131363"/>
    <lineage>
        <taxon>Eukaryota</taxon>
        <taxon>Fungi</taxon>
        <taxon>Dikarya</taxon>
        <taxon>Ascomycota</taxon>
        <taxon>Pezizomycotina</taxon>
        <taxon>Sordariomycetes</taxon>
        <taxon>Hypocreomycetidae</taxon>
        <taxon>Hypocreales</taxon>
        <taxon>Nectriaceae</taxon>
        <taxon>Fusarium</taxon>
        <taxon>Fusarium solani species complex</taxon>
    </lineage>
</organism>
<gene>
    <name evidence="3" type="ORF">CDV31_016603</name>
</gene>
<feature type="compositionally biased region" description="Basic and acidic residues" evidence="1">
    <location>
        <begin position="446"/>
        <end position="470"/>
    </location>
</feature>